<evidence type="ECO:0000313" key="5">
    <source>
        <dbReference type="Proteomes" id="UP000579153"/>
    </source>
</evidence>
<dbReference type="PANTHER" id="PTHR43056:SF10">
    <property type="entry name" value="COCE_NOND FAMILY, PUTATIVE (AFU_ORTHOLOGUE AFUA_7G00600)-RELATED"/>
    <property type="match status" value="1"/>
</dbReference>
<dbReference type="InterPro" id="IPR013736">
    <property type="entry name" value="Xaa-Pro_dipept_C"/>
</dbReference>
<dbReference type="InterPro" id="IPR000383">
    <property type="entry name" value="Xaa-Pro-like_dom"/>
</dbReference>
<comment type="caution">
    <text evidence="4">The sequence shown here is derived from an EMBL/GenBank/DDBJ whole genome shotgun (WGS) entry which is preliminary data.</text>
</comment>
<dbReference type="InterPro" id="IPR050585">
    <property type="entry name" value="Xaa-Pro_dipeptidyl-ppase/CocE"/>
</dbReference>
<sequence>MNPLKIMAALSTALGLTCGSALPAAAEPAPEAATAARSLPADPFFAYDRPAEYGVHRERVTVPLRDGSHLACDLHRPAAPDGTPAPGRFPGIVYDYNAYDQLGPQGQAAAYFVTRGYVAAVCNVRGSGDSPGYLDPFSGQEQRDNYDLIEWLAAQPWSTGKIGQTGVSYGGHSSLLVAVNKPPHLAAIIPVDGISDWYENTIYRGGIYSARIRDWQRSVAPDTLVTYAQHPLYDDFWRERSVKSRWKNLDVPVLEIAGWYDRYRQGMVENLQARGRNVWLVSGPWVHGWPAGQPADIGNGAYLAWWDRWLARRPGTPLPAARVTSYEVPGTGWQQFDSWPPAGTRPVRLGLGAGGTLAADPGRPATRTFEVNTEPAAGGPGQRLSFATGPLQRDLVLAGEIQARVRASFTAADGNIAVVVQDLAPDGTATRITQGWLKASHRSGHERAVPVRPGKTYDLDIRTWPTHYRVAAGHSIAVTVSSDDYPEIDSDAPAGRVSVRLGHGGSNIRLTTL</sequence>
<evidence type="ECO:0000259" key="3">
    <source>
        <dbReference type="SMART" id="SM00939"/>
    </source>
</evidence>
<dbReference type="AlphaFoldDB" id="A0A7W9LBT4"/>
<feature type="domain" description="Xaa-Pro dipeptidyl-peptidase C-terminal" evidence="3">
    <location>
        <begin position="303"/>
        <end position="509"/>
    </location>
</feature>
<dbReference type="Pfam" id="PF08530">
    <property type="entry name" value="PepX_C"/>
    <property type="match status" value="1"/>
</dbReference>
<dbReference type="Gene3D" id="2.60.120.260">
    <property type="entry name" value="Galactose-binding domain-like"/>
    <property type="match status" value="1"/>
</dbReference>
<evidence type="ECO:0000313" key="4">
    <source>
        <dbReference type="EMBL" id="MBB5778030.1"/>
    </source>
</evidence>
<dbReference type="GO" id="GO:0008239">
    <property type="term" value="F:dipeptidyl-peptidase activity"/>
    <property type="evidence" value="ECO:0007669"/>
    <property type="project" value="InterPro"/>
</dbReference>
<dbReference type="EMBL" id="JACHMB010000001">
    <property type="protein sequence ID" value="MBB5778030.1"/>
    <property type="molecule type" value="Genomic_DNA"/>
</dbReference>
<dbReference type="SMART" id="SM00939">
    <property type="entry name" value="PepX_C"/>
    <property type="match status" value="1"/>
</dbReference>
<evidence type="ECO:0000256" key="2">
    <source>
        <dbReference type="SAM" id="SignalP"/>
    </source>
</evidence>
<gene>
    <name evidence="4" type="ORF">HD596_004786</name>
</gene>
<dbReference type="InterPro" id="IPR008979">
    <property type="entry name" value="Galactose-bd-like_sf"/>
</dbReference>
<dbReference type="NCBIfam" id="TIGR00976">
    <property type="entry name" value="CocE_NonD"/>
    <property type="match status" value="1"/>
</dbReference>
<dbReference type="Proteomes" id="UP000579153">
    <property type="component" value="Unassembled WGS sequence"/>
</dbReference>
<dbReference type="PANTHER" id="PTHR43056">
    <property type="entry name" value="PEPTIDASE S9 PROLYL OLIGOPEPTIDASE"/>
    <property type="match status" value="1"/>
</dbReference>
<feature type="chain" id="PRO_5031288956" evidence="2">
    <location>
        <begin position="27"/>
        <end position="513"/>
    </location>
</feature>
<dbReference type="SUPFAM" id="SSF49785">
    <property type="entry name" value="Galactose-binding domain-like"/>
    <property type="match status" value="1"/>
</dbReference>
<organism evidence="4 5">
    <name type="scientific">Nonomuraea jabiensis</name>
    <dbReference type="NCBI Taxonomy" id="882448"/>
    <lineage>
        <taxon>Bacteria</taxon>
        <taxon>Bacillati</taxon>
        <taxon>Actinomycetota</taxon>
        <taxon>Actinomycetes</taxon>
        <taxon>Streptosporangiales</taxon>
        <taxon>Streptosporangiaceae</taxon>
        <taxon>Nonomuraea</taxon>
    </lineage>
</organism>
<reference evidence="4 5" key="1">
    <citation type="submission" date="2020-08" db="EMBL/GenBank/DDBJ databases">
        <title>Sequencing the genomes of 1000 actinobacteria strains.</title>
        <authorList>
            <person name="Klenk H.-P."/>
        </authorList>
    </citation>
    <scope>NUCLEOTIDE SEQUENCE [LARGE SCALE GENOMIC DNA]</scope>
    <source>
        <strain evidence="4 5">DSM 45507</strain>
    </source>
</reference>
<dbReference type="Gene3D" id="3.40.50.1820">
    <property type="entry name" value="alpha/beta hydrolase"/>
    <property type="match status" value="2"/>
</dbReference>
<dbReference type="SUPFAM" id="SSF53474">
    <property type="entry name" value="alpha/beta-Hydrolases"/>
    <property type="match status" value="1"/>
</dbReference>
<dbReference type="Pfam" id="PF02129">
    <property type="entry name" value="Peptidase_S15"/>
    <property type="match status" value="2"/>
</dbReference>
<keyword evidence="1" id="KW-0378">Hydrolase</keyword>
<dbReference type="RefSeq" id="WP_185071521.1">
    <property type="nucleotide sequence ID" value="NZ_JACHMB010000001.1"/>
</dbReference>
<protein>
    <submittedName>
        <fullName evidence="4">Putative acyl esterase</fullName>
    </submittedName>
</protein>
<accession>A0A7W9LBT4</accession>
<evidence type="ECO:0000256" key="1">
    <source>
        <dbReference type="ARBA" id="ARBA00022801"/>
    </source>
</evidence>
<keyword evidence="5" id="KW-1185">Reference proteome</keyword>
<dbReference type="InterPro" id="IPR029058">
    <property type="entry name" value="AB_hydrolase_fold"/>
</dbReference>
<name>A0A7W9LBT4_9ACTN</name>
<proteinExistence type="predicted"/>
<keyword evidence="2" id="KW-0732">Signal</keyword>
<feature type="signal peptide" evidence="2">
    <location>
        <begin position="1"/>
        <end position="26"/>
    </location>
</feature>
<dbReference type="InterPro" id="IPR005674">
    <property type="entry name" value="CocE/Ser_esterase"/>
</dbReference>